<evidence type="ECO:0000256" key="1">
    <source>
        <dbReference type="SAM" id="MobiDB-lite"/>
    </source>
</evidence>
<dbReference type="EMBL" id="DRWN01000070">
    <property type="protein sequence ID" value="HHK69223.1"/>
    <property type="molecule type" value="Genomic_DNA"/>
</dbReference>
<evidence type="ECO:0000313" key="2">
    <source>
        <dbReference type="EMBL" id="HHK69223.1"/>
    </source>
</evidence>
<dbReference type="AlphaFoldDB" id="A0A7C5LGX9"/>
<protein>
    <submittedName>
        <fullName evidence="2">Uncharacterized protein</fullName>
    </submittedName>
</protein>
<proteinExistence type="predicted"/>
<gene>
    <name evidence="2" type="ORF">ENM11_08805</name>
</gene>
<reference evidence="2" key="1">
    <citation type="journal article" date="2020" name="mSystems">
        <title>Genome- and Community-Level Interaction Insights into Carbon Utilization and Element Cycling Functions of Hydrothermarchaeota in Hydrothermal Sediment.</title>
        <authorList>
            <person name="Zhou Z."/>
            <person name="Liu Y."/>
            <person name="Xu W."/>
            <person name="Pan J."/>
            <person name="Luo Z.H."/>
            <person name="Li M."/>
        </authorList>
    </citation>
    <scope>NUCLEOTIDE SEQUENCE [LARGE SCALE GENOMIC DNA]</scope>
    <source>
        <strain evidence="2">SpSt-1056</strain>
    </source>
</reference>
<comment type="caution">
    <text evidence="2">The sequence shown here is derived from an EMBL/GenBank/DDBJ whole genome shotgun (WGS) entry which is preliminary data.</text>
</comment>
<feature type="compositionally biased region" description="Polar residues" evidence="1">
    <location>
        <begin position="166"/>
        <end position="177"/>
    </location>
</feature>
<accession>A0A7C5LGX9</accession>
<name>A0A7C5LGX9_CALS0</name>
<sequence>MVEPDRLHGAGGFPLRWPYLTLEPLDVVTNKTWPSDQTFNTSTASTTYTPADVGSPTELAVYGSRKLGQIIRKNSAAAAEFWDSFEASIRKVGNPGDLKVEIYTMSRSSNVYLEDSFYVDPGSSGVYDSVSTTTWRGCTVNYPNKIILRGMKPAGPSPQPDRGQVRTANADGSPSSTVLASGSVDANGIIWFNPPLELSPGLYTLIAYMSSGTGYIEYNVPWSTVFPDMGTPHSTWVSTNSGSTWSSAGRTNYRFRTVIKTLAYIPDSKLGELSVPGTQIGTTTAWTSLYPAEDSRRIIQDTTSYYYVVLSSPSSPDVNNCYVLQWGGSYTGGSPWHVPTRNLAEEHSAFYDGSTWVYKPHDLLIRKTYSEYSAVSHTYTKTYYLGPGSYSPKLSIQVKAASGTVYARPFTSSGALITPHTEKSTTSTTYTTLSWDVVSGVPEIIESSSNPIRFLVRGNGAYNQVSYEPRLYYNKNPVTPRDFGFTELYLMRVRAEAADTLARLNDKTNIYFPAAGDSVVIDPNFRAPVTKIYVLKGRVTADLLGVV</sequence>
<feature type="region of interest" description="Disordered" evidence="1">
    <location>
        <begin position="149"/>
        <end position="177"/>
    </location>
</feature>
<organism evidence="2">
    <name type="scientific">Caldiarchaeum subterraneum</name>
    <dbReference type="NCBI Taxonomy" id="311458"/>
    <lineage>
        <taxon>Archaea</taxon>
        <taxon>Nitrososphaerota</taxon>
        <taxon>Candidatus Caldarchaeales</taxon>
        <taxon>Candidatus Caldarchaeaceae</taxon>
        <taxon>Candidatus Caldarchaeum</taxon>
    </lineage>
</organism>